<dbReference type="SMART" id="SM00388">
    <property type="entry name" value="HisKA"/>
    <property type="match status" value="1"/>
</dbReference>
<dbReference type="PROSITE" id="PS50109">
    <property type="entry name" value="HIS_KIN"/>
    <property type="match status" value="1"/>
</dbReference>
<keyword evidence="4" id="KW-1003">Cell membrane</keyword>
<evidence type="ECO:0000256" key="15">
    <source>
        <dbReference type="SAM" id="Phobius"/>
    </source>
</evidence>
<dbReference type="SUPFAM" id="SSF47384">
    <property type="entry name" value="Homodimeric domain of signal transducing histidine kinase"/>
    <property type="match status" value="1"/>
</dbReference>
<keyword evidence="11" id="KW-0067">ATP-binding</keyword>
<dbReference type="Gene3D" id="3.30.565.10">
    <property type="entry name" value="Histidine kinase-like ATPase, C-terminal domain"/>
    <property type="match status" value="1"/>
</dbReference>
<dbReference type="Gene3D" id="6.10.250.3020">
    <property type="match status" value="1"/>
</dbReference>
<evidence type="ECO:0000313" key="18">
    <source>
        <dbReference type="EMBL" id="VFR50463.1"/>
    </source>
</evidence>
<dbReference type="CDD" id="cd00082">
    <property type="entry name" value="HisKA"/>
    <property type="match status" value="1"/>
</dbReference>
<dbReference type="EMBL" id="CAADIE010000036">
    <property type="protein sequence ID" value="VFR50463.1"/>
    <property type="molecule type" value="Genomic_DNA"/>
</dbReference>
<keyword evidence="5" id="KW-0997">Cell inner membrane</keyword>
<evidence type="ECO:0000256" key="8">
    <source>
        <dbReference type="ARBA" id="ARBA00022692"/>
    </source>
</evidence>
<evidence type="ECO:0000256" key="11">
    <source>
        <dbReference type="ARBA" id="ARBA00022840"/>
    </source>
</evidence>
<gene>
    <name evidence="18" type="ORF">BER1_1714</name>
    <name evidence="17" type="ORF">BER2_1651</name>
</gene>
<dbReference type="FunFam" id="1.10.287.130:FF:000049">
    <property type="entry name" value="C4-dicarboxylate transport sensor protein DctB"/>
    <property type="match status" value="1"/>
</dbReference>
<accession>A0A484RJZ8</accession>
<keyword evidence="6" id="KW-0597">Phosphoprotein</keyword>
<evidence type="ECO:0000256" key="13">
    <source>
        <dbReference type="ARBA" id="ARBA00023012"/>
    </source>
</evidence>
<evidence type="ECO:0000256" key="9">
    <source>
        <dbReference type="ARBA" id="ARBA00022741"/>
    </source>
</evidence>
<dbReference type="InterPro" id="IPR004358">
    <property type="entry name" value="Sig_transdc_His_kin-like_C"/>
</dbReference>
<dbReference type="SUPFAM" id="SSF55874">
    <property type="entry name" value="ATPase domain of HSP90 chaperone/DNA topoisomerase II/histidine kinase"/>
    <property type="match status" value="1"/>
</dbReference>
<evidence type="ECO:0000256" key="6">
    <source>
        <dbReference type="ARBA" id="ARBA00022553"/>
    </source>
</evidence>
<dbReference type="EMBL" id="CAADIH010000029">
    <property type="protein sequence ID" value="VFR48395.1"/>
    <property type="molecule type" value="Genomic_DNA"/>
</dbReference>
<dbReference type="InterPro" id="IPR033479">
    <property type="entry name" value="dCache_1"/>
</dbReference>
<dbReference type="InterPro" id="IPR036097">
    <property type="entry name" value="HisK_dim/P_sf"/>
</dbReference>
<dbReference type="PIRSF" id="PIRSF036431">
    <property type="entry name" value="STHK_DctB"/>
    <property type="match status" value="1"/>
</dbReference>
<keyword evidence="12 15" id="KW-1133">Transmembrane helix</keyword>
<keyword evidence="8 15" id="KW-0812">Transmembrane</keyword>
<dbReference type="SUPFAM" id="SSF103190">
    <property type="entry name" value="Sensory domain-like"/>
    <property type="match status" value="1"/>
</dbReference>
<feature type="domain" description="Histidine kinase" evidence="16">
    <location>
        <begin position="407"/>
        <end position="618"/>
    </location>
</feature>
<proteinExistence type="predicted"/>
<keyword evidence="9" id="KW-0547">Nucleotide-binding</keyword>
<comment type="subcellular location">
    <subcellularLocation>
        <location evidence="2">Cell inner membrane</location>
        <topology evidence="2">Multi-pass membrane protein</topology>
    </subcellularLocation>
</comment>
<dbReference type="Gene3D" id="1.10.287.130">
    <property type="match status" value="1"/>
</dbReference>
<evidence type="ECO:0000313" key="17">
    <source>
        <dbReference type="EMBL" id="VFR48395.1"/>
    </source>
</evidence>
<keyword evidence="7 18" id="KW-0808">Transferase</keyword>
<sequence>MCGNPHNLRPRFRMPTRFPLPPRVSRRGAWLLFALAVIVLALTWTSAGRVGSETAHERVMAQAQAVAQGQAQLLESELNKFRTLPFVLAQDRQLRDVLRQPTGAALAKLNAKLEGLPAGTGASVVYLLNQDGLAIAASNWRTPTSFAGVHYGFRPYFKDAWQHGTADYFALGTASRLPGLYQSRRIDDDDGQPLGVLVVKVEFHGMETIWRKLPQRYLVHDEEGIILFGSQADWRFLTLSPVTAERARVLRDSLQFGDAPLTLLPWRQVTGTPGEVVIQGTRYAEARQTITGLGWTLRALVPVAPVYAEEIAETRQASLLACLLALAVAATWLLYRRRRQDELALQKRQRATLEALVQARTEALRDSNAQLTTEMADRQRTQARARALQAELEQANKLSLLGQISAGVAHEINQPLAAIRTYAENAGELLRQQRPESAGQALDTIVSLTERIGHITGELRGFARKPLARDDAVRVRDAVDGALLLLAPRARQLGVRLHNSDIPDDLLAQGERVRLEQILVNLLQNALDALAGRDDGFLRVRAWEAATRLYIEISDNGPGLSATARATLFTPFSSERPAGLGLGLVISRDIARELGGELDAVTPRDGGATFLLQLRKADAA</sequence>
<dbReference type="PANTHER" id="PTHR43065">
    <property type="entry name" value="SENSOR HISTIDINE KINASE"/>
    <property type="match status" value="1"/>
</dbReference>
<evidence type="ECO:0000256" key="3">
    <source>
        <dbReference type="ARBA" id="ARBA00012438"/>
    </source>
</evidence>
<dbReference type="GO" id="GO:0005886">
    <property type="term" value="C:plasma membrane"/>
    <property type="evidence" value="ECO:0007669"/>
    <property type="project" value="UniProtKB-SubCell"/>
</dbReference>
<evidence type="ECO:0000256" key="14">
    <source>
        <dbReference type="ARBA" id="ARBA00023136"/>
    </source>
</evidence>
<dbReference type="AlphaFoldDB" id="A0A484RJZ8"/>
<evidence type="ECO:0000256" key="5">
    <source>
        <dbReference type="ARBA" id="ARBA00022519"/>
    </source>
</evidence>
<evidence type="ECO:0000256" key="12">
    <source>
        <dbReference type="ARBA" id="ARBA00022989"/>
    </source>
</evidence>
<evidence type="ECO:0000256" key="2">
    <source>
        <dbReference type="ARBA" id="ARBA00004429"/>
    </source>
</evidence>
<dbReference type="InterPro" id="IPR005467">
    <property type="entry name" value="His_kinase_dom"/>
</dbReference>
<dbReference type="GO" id="GO:0005524">
    <property type="term" value="F:ATP binding"/>
    <property type="evidence" value="ECO:0007669"/>
    <property type="project" value="UniProtKB-KW"/>
</dbReference>
<feature type="transmembrane region" description="Helical" evidence="15">
    <location>
        <begin position="317"/>
        <end position="335"/>
    </location>
</feature>
<dbReference type="InterPro" id="IPR003594">
    <property type="entry name" value="HATPase_dom"/>
</dbReference>
<dbReference type="InterPro" id="IPR003661">
    <property type="entry name" value="HisK_dim/P_dom"/>
</dbReference>
<dbReference type="CDD" id="cd00075">
    <property type="entry name" value="HATPase"/>
    <property type="match status" value="1"/>
</dbReference>
<dbReference type="GO" id="GO:0000155">
    <property type="term" value="F:phosphorelay sensor kinase activity"/>
    <property type="evidence" value="ECO:0007669"/>
    <property type="project" value="InterPro"/>
</dbReference>
<protein>
    <recommendedName>
        <fullName evidence="3">histidine kinase</fullName>
        <ecNumber evidence="3">2.7.13.3</ecNumber>
    </recommendedName>
</protein>
<dbReference type="InterPro" id="IPR029151">
    <property type="entry name" value="Sensor-like_sf"/>
</dbReference>
<name>A0A484RJZ8_9ZZZZ</name>
<organism evidence="18">
    <name type="scientific">plant metagenome</name>
    <dbReference type="NCBI Taxonomy" id="1297885"/>
    <lineage>
        <taxon>unclassified sequences</taxon>
        <taxon>metagenomes</taxon>
        <taxon>organismal metagenomes</taxon>
    </lineage>
</organism>
<dbReference type="Pfam" id="PF02518">
    <property type="entry name" value="HATPase_c"/>
    <property type="match status" value="1"/>
</dbReference>
<dbReference type="InterPro" id="IPR017055">
    <property type="entry name" value="Sig_transdc_His_kinase_DctB"/>
</dbReference>
<dbReference type="Pfam" id="PF02743">
    <property type="entry name" value="dCache_1"/>
    <property type="match status" value="1"/>
</dbReference>
<dbReference type="SMART" id="SM00387">
    <property type="entry name" value="HATPase_c"/>
    <property type="match status" value="1"/>
</dbReference>
<dbReference type="InterPro" id="IPR036890">
    <property type="entry name" value="HATPase_C_sf"/>
</dbReference>
<dbReference type="Pfam" id="PF00512">
    <property type="entry name" value="HisKA"/>
    <property type="match status" value="1"/>
</dbReference>
<evidence type="ECO:0000256" key="1">
    <source>
        <dbReference type="ARBA" id="ARBA00000085"/>
    </source>
</evidence>
<keyword evidence="14 15" id="KW-0472">Membrane</keyword>
<evidence type="ECO:0000256" key="4">
    <source>
        <dbReference type="ARBA" id="ARBA00022475"/>
    </source>
</evidence>
<dbReference type="PANTHER" id="PTHR43065:SF46">
    <property type="entry name" value="C4-DICARBOXYLATE TRANSPORT SENSOR PROTEIN DCTB"/>
    <property type="match status" value="1"/>
</dbReference>
<comment type="catalytic activity">
    <reaction evidence="1">
        <text>ATP + protein L-histidine = ADP + protein N-phospho-L-histidine.</text>
        <dbReference type="EC" id="2.7.13.3"/>
    </reaction>
</comment>
<evidence type="ECO:0000256" key="7">
    <source>
        <dbReference type="ARBA" id="ARBA00022679"/>
    </source>
</evidence>
<dbReference type="EC" id="2.7.13.3" evidence="3"/>
<keyword evidence="13" id="KW-0902">Two-component regulatory system</keyword>
<evidence type="ECO:0000256" key="10">
    <source>
        <dbReference type="ARBA" id="ARBA00022777"/>
    </source>
</evidence>
<dbReference type="PRINTS" id="PR00344">
    <property type="entry name" value="BCTRLSENSOR"/>
</dbReference>
<reference evidence="18" key="1">
    <citation type="submission" date="2019-03" db="EMBL/GenBank/DDBJ databases">
        <authorList>
            <person name="Danneels B."/>
        </authorList>
    </citation>
    <scope>NUCLEOTIDE SEQUENCE</scope>
</reference>
<dbReference type="Gene3D" id="3.30.450.20">
    <property type="entry name" value="PAS domain"/>
    <property type="match status" value="2"/>
</dbReference>
<evidence type="ECO:0000259" key="16">
    <source>
        <dbReference type="PROSITE" id="PS50109"/>
    </source>
</evidence>
<keyword evidence="10" id="KW-0418">Kinase</keyword>